<evidence type="ECO:0000313" key="2">
    <source>
        <dbReference type="Proteomes" id="UP000567922"/>
    </source>
</evidence>
<sequence>MKELGVATTVFLSLLVAVGLVVGVKSVPDIKRYMRMRQM</sequence>
<reference evidence="1 2" key="1">
    <citation type="submission" date="2020-08" db="EMBL/GenBank/DDBJ databases">
        <title>Sequencing the genomes of 1000 actinobacteria strains.</title>
        <authorList>
            <person name="Klenk H.-P."/>
        </authorList>
    </citation>
    <scope>NUCLEOTIDE SEQUENCE [LARGE SCALE GENOMIC DNA]</scope>
    <source>
        <strain evidence="1 2">DSM 45258</strain>
    </source>
</reference>
<comment type="caution">
    <text evidence="1">The sequence shown here is derived from an EMBL/GenBank/DDBJ whole genome shotgun (WGS) entry which is preliminary data.</text>
</comment>
<accession>A0A839RLP6</accession>
<keyword evidence="2" id="KW-1185">Reference proteome</keyword>
<dbReference type="Proteomes" id="UP000567922">
    <property type="component" value="Unassembled WGS sequence"/>
</dbReference>
<proteinExistence type="predicted"/>
<dbReference type="InterPro" id="IPR054188">
    <property type="entry name" value="DUF6893"/>
</dbReference>
<dbReference type="RefSeq" id="WP_013806776.1">
    <property type="nucleotide sequence ID" value="NZ_BDDI01000002.1"/>
</dbReference>
<name>A0A839RLP6_9ACTN</name>
<dbReference type="AlphaFoldDB" id="A0A839RLP6"/>
<organism evidence="1 2">
    <name type="scientific">Hoyosella altamirensis</name>
    <dbReference type="NCBI Taxonomy" id="616997"/>
    <lineage>
        <taxon>Bacteria</taxon>
        <taxon>Bacillati</taxon>
        <taxon>Actinomycetota</taxon>
        <taxon>Actinomycetes</taxon>
        <taxon>Mycobacteriales</taxon>
        <taxon>Hoyosellaceae</taxon>
        <taxon>Hoyosella</taxon>
    </lineage>
</organism>
<evidence type="ECO:0000313" key="1">
    <source>
        <dbReference type="EMBL" id="MBB3037317.1"/>
    </source>
</evidence>
<dbReference type="Pfam" id="PF21833">
    <property type="entry name" value="DUF6893"/>
    <property type="match status" value="1"/>
</dbReference>
<dbReference type="EMBL" id="JACHWS010000001">
    <property type="protein sequence ID" value="MBB3037317.1"/>
    <property type="molecule type" value="Genomic_DNA"/>
</dbReference>
<protein>
    <submittedName>
        <fullName evidence="1">Uncharacterized protein</fullName>
    </submittedName>
</protein>
<gene>
    <name evidence="1" type="ORF">FHU29_001751</name>
</gene>